<name>A0AA38S9K1_9ASTR</name>
<evidence type="ECO:0000313" key="7">
    <source>
        <dbReference type="EMBL" id="KAJ9538288.1"/>
    </source>
</evidence>
<keyword evidence="8" id="KW-1185">Reference proteome</keyword>
<accession>A0AA38S9K1</accession>
<proteinExistence type="predicted"/>
<feature type="compositionally biased region" description="Basic and acidic residues" evidence="5">
    <location>
        <begin position="196"/>
        <end position="207"/>
    </location>
</feature>
<reference evidence="7" key="1">
    <citation type="submission" date="2023-03" db="EMBL/GenBank/DDBJ databases">
        <title>Chromosome-scale reference genome and RAD-based genetic map of yellow starthistle (Centaurea solstitialis) reveal putative structural variation and QTLs associated with invader traits.</title>
        <authorList>
            <person name="Reatini B."/>
            <person name="Cang F.A."/>
            <person name="Jiang Q."/>
            <person name="Mckibben M.T.W."/>
            <person name="Barker M.S."/>
            <person name="Rieseberg L.H."/>
            <person name="Dlugosch K.M."/>
        </authorList>
    </citation>
    <scope>NUCLEOTIDE SEQUENCE</scope>
    <source>
        <strain evidence="7">CAN-66</strain>
        <tissue evidence="7">Leaf</tissue>
    </source>
</reference>
<dbReference type="Proteomes" id="UP001172457">
    <property type="component" value="Chromosome 8"/>
</dbReference>
<evidence type="ECO:0000256" key="2">
    <source>
        <dbReference type="ARBA" id="ARBA00023125"/>
    </source>
</evidence>
<dbReference type="InterPro" id="IPR003441">
    <property type="entry name" value="NAC-dom"/>
</dbReference>
<dbReference type="Pfam" id="PF02365">
    <property type="entry name" value="NAM"/>
    <property type="match status" value="1"/>
</dbReference>
<dbReference type="PROSITE" id="PS51005">
    <property type="entry name" value="NAC"/>
    <property type="match status" value="1"/>
</dbReference>
<keyword evidence="2" id="KW-0238">DNA-binding</keyword>
<dbReference type="GO" id="GO:0003677">
    <property type="term" value="F:DNA binding"/>
    <property type="evidence" value="ECO:0007669"/>
    <property type="project" value="UniProtKB-KW"/>
</dbReference>
<dbReference type="PANTHER" id="PTHR31719">
    <property type="entry name" value="NAC TRANSCRIPTION FACTOR 56"/>
    <property type="match status" value="1"/>
</dbReference>
<gene>
    <name evidence="7" type="ORF">OSB04_031021</name>
</gene>
<comment type="caution">
    <text evidence="7">The sequence shown here is derived from an EMBL/GenBank/DDBJ whole genome shotgun (WGS) entry which is preliminary data.</text>
</comment>
<organism evidence="7 8">
    <name type="scientific">Centaurea solstitialis</name>
    <name type="common">yellow star-thistle</name>
    <dbReference type="NCBI Taxonomy" id="347529"/>
    <lineage>
        <taxon>Eukaryota</taxon>
        <taxon>Viridiplantae</taxon>
        <taxon>Streptophyta</taxon>
        <taxon>Embryophyta</taxon>
        <taxon>Tracheophyta</taxon>
        <taxon>Spermatophyta</taxon>
        <taxon>Magnoliopsida</taxon>
        <taxon>eudicotyledons</taxon>
        <taxon>Gunneridae</taxon>
        <taxon>Pentapetalae</taxon>
        <taxon>asterids</taxon>
        <taxon>campanulids</taxon>
        <taxon>Asterales</taxon>
        <taxon>Asteraceae</taxon>
        <taxon>Carduoideae</taxon>
        <taxon>Cardueae</taxon>
        <taxon>Centaureinae</taxon>
        <taxon>Centaurea</taxon>
    </lineage>
</organism>
<feature type="region of interest" description="Disordered" evidence="5">
    <location>
        <begin position="182"/>
        <end position="252"/>
    </location>
</feature>
<keyword evidence="3" id="KW-0804">Transcription</keyword>
<dbReference type="SUPFAM" id="SSF101941">
    <property type="entry name" value="NAC domain"/>
    <property type="match status" value="1"/>
</dbReference>
<dbReference type="EMBL" id="JARYMX010000008">
    <property type="protein sequence ID" value="KAJ9538288.1"/>
    <property type="molecule type" value="Genomic_DNA"/>
</dbReference>
<feature type="compositionally biased region" description="Polar residues" evidence="5">
    <location>
        <begin position="221"/>
        <end position="244"/>
    </location>
</feature>
<feature type="domain" description="NAC" evidence="6">
    <location>
        <begin position="25"/>
        <end position="179"/>
    </location>
</feature>
<sequence>MEINQRIVPYTSSSNQPHGDYADNLHPGYKFLPSDSDLIVHYLKPKIATGTHPPCRLHEVYLYDHHPQQLSETYRAASENKWYFLTPRVRIYPKGSRPKRSTKEFGRWKQTQKCTPVYDDVNTQMVVGKRASLVFHDDKDHKTEWLMYEYTTDDPELPFGSGQNGNELNKYVLCKVYKNKKETSKNTDNDNQTQEIQKERNQEEVERGSPSVPVNHGSILDQGTMNTTHHQNPIVQPGSSSIQPAASEEDPNYQGFRREVQTFFKRRSLPADGYVNKKKKNRITTRVPLSPSPVGISRDDHQSQFQNTSHHPIRQPGVTSTKSASEEDPYRGFMRREVLETCFVAAPPLPSDYINNYTTVVLSPSPSLSARISEPKWFE</sequence>
<evidence type="ECO:0000256" key="4">
    <source>
        <dbReference type="ARBA" id="ARBA00023242"/>
    </source>
</evidence>
<dbReference type="GO" id="GO:0006355">
    <property type="term" value="P:regulation of DNA-templated transcription"/>
    <property type="evidence" value="ECO:0007669"/>
    <property type="project" value="InterPro"/>
</dbReference>
<dbReference type="InterPro" id="IPR036093">
    <property type="entry name" value="NAC_dom_sf"/>
</dbReference>
<evidence type="ECO:0000259" key="6">
    <source>
        <dbReference type="PROSITE" id="PS51005"/>
    </source>
</evidence>
<dbReference type="AlphaFoldDB" id="A0AA38S9K1"/>
<evidence type="ECO:0000256" key="1">
    <source>
        <dbReference type="ARBA" id="ARBA00023015"/>
    </source>
</evidence>
<dbReference type="Gene3D" id="2.170.150.80">
    <property type="entry name" value="NAC domain"/>
    <property type="match status" value="1"/>
</dbReference>
<dbReference type="PANTHER" id="PTHR31719:SF179">
    <property type="entry name" value="OS08G0148400 PROTEIN"/>
    <property type="match status" value="1"/>
</dbReference>
<protein>
    <recommendedName>
        <fullName evidence="6">NAC domain-containing protein</fullName>
    </recommendedName>
</protein>
<keyword evidence="1" id="KW-0805">Transcription regulation</keyword>
<keyword evidence="4" id="KW-0539">Nucleus</keyword>
<evidence type="ECO:0000256" key="3">
    <source>
        <dbReference type="ARBA" id="ARBA00023163"/>
    </source>
</evidence>
<evidence type="ECO:0000256" key="5">
    <source>
        <dbReference type="SAM" id="MobiDB-lite"/>
    </source>
</evidence>
<evidence type="ECO:0000313" key="8">
    <source>
        <dbReference type="Proteomes" id="UP001172457"/>
    </source>
</evidence>
<feature type="region of interest" description="Disordered" evidence="5">
    <location>
        <begin position="286"/>
        <end position="329"/>
    </location>
</feature>